<dbReference type="Gene3D" id="2.60.40.150">
    <property type="entry name" value="C2 domain"/>
    <property type="match status" value="1"/>
</dbReference>
<protein>
    <recommendedName>
        <fullName evidence="2">C2 domain-containing protein</fullName>
    </recommendedName>
</protein>
<accession>A0A1E1JTD5</accession>
<dbReference type="Pfam" id="PF00168">
    <property type="entry name" value="C2"/>
    <property type="match status" value="1"/>
</dbReference>
<dbReference type="AlphaFoldDB" id="A0A1E1JTD5"/>
<sequence>MSGSSSGDLGDLIEKGWKYYRVLAQAPPQLDPLSNSLLSMIGVLRLTNDAIQGTQLSATEQWVVKGQKAEYSSIFEQLERFIYSLRSNRSNFDGASTIEDKILEQVEQLSAFLDVFQSSLRQKITTALSGISDIQSTASDWEALQSELRRAGISERVAQENFFFIHNWVNDNVAEARVVELPDDPKHTMTAATRNLAAVQLDDEDDKLPGYTPGAARGTIEEKVQSLEQTTMVMYHSEPIDSAGTSSNAPPGYTFEAGHDEQVDQDFNRYIKEAIDNEASRRAIQRIQNPDAESHVYSWLPEATQSHYRGRKDIAPMLEPDSFSVMAYQTAPRCNDEIERLMSLLRVSFEHKNLSKSVGVINDAFRCLDSMSKAVSKFMLLEDQHAVTTEAFSDMDAIDIEYSTATSIGNEYEFPMEEYDFCQKSYYRLLTYIMGMLEAFAYIFQGRTYISRSRPELELLWQNKKMDMRTAWIDKQLAGSWDDVEHAVLHVRDWRAVRPIIRAEAMKALEDWQSAARILSGSEMEDKIEITIISASSFPKTTFGRPPSLTAKATLFAATRFSQARILELKTDVCKSQNPVWDQSLDINLPKNMKFIDIEIWDRVSGFESQLAKVRLPCSNIPGIEANFAEKSLLYGFDEELQYDLHLIGKGKEVRPPTIKLRLKWAGRHAKVEEANLPFTPPGKMFKSNLSGIPLSQEERNLMAPAPPGASSINNWGEGSEAGRKVGTSSQNPTLRQTNSQTSASGRVFDASVTGVGILSDLSDL</sequence>
<dbReference type="EMBL" id="FJUX01000002">
    <property type="protein sequence ID" value="CZS89146.1"/>
    <property type="molecule type" value="Genomic_DNA"/>
</dbReference>
<organism evidence="3 4">
    <name type="scientific">Rhynchosporium agropyri</name>
    <dbReference type="NCBI Taxonomy" id="914238"/>
    <lineage>
        <taxon>Eukaryota</taxon>
        <taxon>Fungi</taxon>
        <taxon>Dikarya</taxon>
        <taxon>Ascomycota</taxon>
        <taxon>Pezizomycotina</taxon>
        <taxon>Leotiomycetes</taxon>
        <taxon>Helotiales</taxon>
        <taxon>Ploettnerulaceae</taxon>
        <taxon>Rhynchosporium</taxon>
    </lineage>
</organism>
<dbReference type="CDD" id="cd00030">
    <property type="entry name" value="C2"/>
    <property type="match status" value="1"/>
</dbReference>
<feature type="region of interest" description="Disordered" evidence="1">
    <location>
        <begin position="704"/>
        <end position="743"/>
    </location>
</feature>
<keyword evidence="4" id="KW-1185">Reference proteome</keyword>
<proteinExistence type="predicted"/>
<feature type="compositionally biased region" description="Polar residues" evidence="1">
    <location>
        <begin position="727"/>
        <end position="743"/>
    </location>
</feature>
<gene>
    <name evidence="3" type="ORF">RAG0_00585</name>
</gene>
<dbReference type="OrthoDB" id="3470276at2759"/>
<name>A0A1E1JTD5_9HELO</name>
<dbReference type="SMART" id="SM00239">
    <property type="entry name" value="C2"/>
    <property type="match status" value="1"/>
</dbReference>
<reference evidence="4" key="1">
    <citation type="submission" date="2016-03" db="EMBL/GenBank/DDBJ databases">
        <authorList>
            <person name="Guldener U."/>
        </authorList>
    </citation>
    <scope>NUCLEOTIDE SEQUENCE [LARGE SCALE GENOMIC DNA]</scope>
    <source>
        <strain evidence="4">04CH-RAC-A.6.1</strain>
    </source>
</reference>
<evidence type="ECO:0000313" key="3">
    <source>
        <dbReference type="EMBL" id="CZS89146.1"/>
    </source>
</evidence>
<evidence type="ECO:0000313" key="4">
    <source>
        <dbReference type="Proteomes" id="UP000178912"/>
    </source>
</evidence>
<evidence type="ECO:0000259" key="2">
    <source>
        <dbReference type="SMART" id="SM00239"/>
    </source>
</evidence>
<feature type="domain" description="C2" evidence="2">
    <location>
        <begin position="527"/>
        <end position="630"/>
    </location>
</feature>
<dbReference type="Proteomes" id="UP000178912">
    <property type="component" value="Unassembled WGS sequence"/>
</dbReference>
<dbReference type="InterPro" id="IPR000008">
    <property type="entry name" value="C2_dom"/>
</dbReference>
<dbReference type="SUPFAM" id="SSF49562">
    <property type="entry name" value="C2 domain (Calcium/lipid-binding domain, CaLB)"/>
    <property type="match status" value="1"/>
</dbReference>
<evidence type="ECO:0000256" key="1">
    <source>
        <dbReference type="SAM" id="MobiDB-lite"/>
    </source>
</evidence>
<dbReference type="InterPro" id="IPR035892">
    <property type="entry name" value="C2_domain_sf"/>
</dbReference>